<organism evidence="1">
    <name type="scientific">Oryza meridionalis</name>
    <dbReference type="NCBI Taxonomy" id="40149"/>
    <lineage>
        <taxon>Eukaryota</taxon>
        <taxon>Viridiplantae</taxon>
        <taxon>Streptophyta</taxon>
        <taxon>Embryophyta</taxon>
        <taxon>Tracheophyta</taxon>
        <taxon>Spermatophyta</taxon>
        <taxon>Magnoliopsida</taxon>
        <taxon>Liliopsida</taxon>
        <taxon>Poales</taxon>
        <taxon>Poaceae</taxon>
        <taxon>BOP clade</taxon>
        <taxon>Oryzoideae</taxon>
        <taxon>Oryzeae</taxon>
        <taxon>Oryzinae</taxon>
        <taxon>Oryza</taxon>
    </lineage>
</organism>
<protein>
    <submittedName>
        <fullName evidence="1">Uncharacterized protein</fullName>
    </submittedName>
</protein>
<proteinExistence type="predicted"/>
<dbReference type="AlphaFoldDB" id="A0A0E0CCX1"/>
<keyword evidence="2" id="KW-1185">Reference proteome</keyword>
<reference evidence="1" key="1">
    <citation type="submission" date="2015-04" db="UniProtKB">
        <authorList>
            <consortium name="EnsemblPlants"/>
        </authorList>
    </citation>
    <scope>IDENTIFICATION</scope>
</reference>
<evidence type="ECO:0000313" key="2">
    <source>
        <dbReference type="Proteomes" id="UP000008021"/>
    </source>
</evidence>
<sequence length="232" mass="25041">MLAKLLFPYVSTLPTNDDDDGMEEAARGHMFSGEPPTPRQSMTKCLMYLLRHGSGVRSRNTMAKRPPRLCVTRMTGLPPFLSLARSTRRLNLDENTPDGKPGAAGAYLKSYGAPNRIVGAEAAGGAEGDDAGVNAGHVAVVAGDGVVHEAQLVGVARRERGVLLQRREVLPQPEPTTTRAGPASVPYAAAARRRRRLVLVGEPRVKLPARVARHQHHRVEVGAGRGPVCRRW</sequence>
<dbReference type="Proteomes" id="UP000008021">
    <property type="component" value="Chromosome 1"/>
</dbReference>
<accession>A0A0E0CCX1</accession>
<reference evidence="1" key="2">
    <citation type="submission" date="2018-05" db="EMBL/GenBank/DDBJ databases">
        <title>OmerRS3 (Oryza meridionalis Reference Sequence Version 3).</title>
        <authorList>
            <person name="Zhang J."/>
            <person name="Kudrna D."/>
            <person name="Lee S."/>
            <person name="Talag J."/>
            <person name="Welchert J."/>
            <person name="Wing R.A."/>
        </authorList>
    </citation>
    <scope>NUCLEOTIDE SEQUENCE [LARGE SCALE GENOMIC DNA]</scope>
    <source>
        <strain evidence="1">cv. OR44</strain>
    </source>
</reference>
<evidence type="ECO:0000313" key="1">
    <source>
        <dbReference type="EnsemblPlants" id="OMERI01G40610.1"/>
    </source>
</evidence>
<dbReference type="HOGENOM" id="CLU_1196495_0_0_1"/>
<dbReference type="Gramene" id="OMERI01G40610.1">
    <property type="protein sequence ID" value="OMERI01G40610.1"/>
    <property type="gene ID" value="OMERI01G40610"/>
</dbReference>
<name>A0A0E0CCX1_9ORYZ</name>
<dbReference type="EnsemblPlants" id="OMERI01G40610.1">
    <property type="protein sequence ID" value="OMERI01G40610.1"/>
    <property type="gene ID" value="OMERI01G40610"/>
</dbReference>